<evidence type="ECO:0000313" key="4">
    <source>
        <dbReference type="RefSeq" id="XP_012943461.1"/>
    </source>
</evidence>
<dbReference type="Pfam" id="PF08212">
    <property type="entry name" value="Lipocalin_2"/>
    <property type="match status" value="1"/>
</dbReference>
<dbReference type="RefSeq" id="XP_012943461.1">
    <property type="nucleotide sequence ID" value="XM_013088007.1"/>
</dbReference>
<dbReference type="Proteomes" id="UP000694888">
    <property type="component" value="Unplaced"/>
</dbReference>
<dbReference type="SUPFAM" id="SSF50814">
    <property type="entry name" value="Lipocalins"/>
    <property type="match status" value="1"/>
</dbReference>
<accession>A0ABM1A9M2</accession>
<dbReference type="PANTHER" id="PTHR10612">
    <property type="entry name" value="APOLIPOPROTEIN D"/>
    <property type="match status" value="1"/>
</dbReference>
<dbReference type="InterPro" id="IPR000566">
    <property type="entry name" value="Lipocln_cytosolic_FA-bd_dom"/>
</dbReference>
<protein>
    <submittedName>
        <fullName evidence="4">Apolipoprotein D isoform X1</fullName>
    </submittedName>
</protein>
<feature type="domain" description="Lipocalin/cytosolic fatty-acid binding" evidence="2">
    <location>
        <begin position="51"/>
        <end position="205"/>
    </location>
</feature>
<keyword evidence="1" id="KW-0446">Lipid-binding</keyword>
<dbReference type="GeneID" id="101862681"/>
<reference evidence="4" key="1">
    <citation type="submission" date="2025-08" db="UniProtKB">
        <authorList>
            <consortium name="RefSeq"/>
        </authorList>
    </citation>
    <scope>IDENTIFICATION</scope>
</reference>
<dbReference type="PANTHER" id="PTHR10612:SF34">
    <property type="entry name" value="APOLIPOPROTEIN D"/>
    <property type="match status" value="1"/>
</dbReference>
<dbReference type="Gene3D" id="2.40.128.20">
    <property type="match status" value="1"/>
</dbReference>
<gene>
    <name evidence="4" type="primary">LOC101862681</name>
</gene>
<dbReference type="InterPro" id="IPR012674">
    <property type="entry name" value="Calycin"/>
</dbReference>
<evidence type="ECO:0000256" key="1">
    <source>
        <dbReference type="ARBA" id="ARBA00023121"/>
    </source>
</evidence>
<evidence type="ECO:0000313" key="3">
    <source>
        <dbReference type="Proteomes" id="UP000694888"/>
    </source>
</evidence>
<keyword evidence="3" id="KW-1185">Reference proteome</keyword>
<proteinExistence type="predicted"/>
<evidence type="ECO:0000259" key="2">
    <source>
        <dbReference type="Pfam" id="PF08212"/>
    </source>
</evidence>
<sequence length="212" mass="23628">MCGKYIAHHLSSLSYTHPPTLTTTTFLSLLPLVLYFSLTPHPPPFPPLPLQYLGTWYEYERFDNWFEAGMDCVRAEYGLNPDQTISVLNAGTRTFKLFGRTIFSRPASINGDATTPDPASPAQLKVSFSQFDVIGGNEPNYYIVETDYDNYAVVFSCFNLPGLPVNIQFAWILTRDRGVAPANLNAIKSNLQAAGVRTKYFKSVNQADCPVV</sequence>
<name>A0ABM1A9M2_APLCA</name>
<organism evidence="3 4">
    <name type="scientific">Aplysia californica</name>
    <name type="common">California sea hare</name>
    <dbReference type="NCBI Taxonomy" id="6500"/>
    <lineage>
        <taxon>Eukaryota</taxon>
        <taxon>Metazoa</taxon>
        <taxon>Spiralia</taxon>
        <taxon>Lophotrochozoa</taxon>
        <taxon>Mollusca</taxon>
        <taxon>Gastropoda</taxon>
        <taxon>Heterobranchia</taxon>
        <taxon>Euthyneura</taxon>
        <taxon>Tectipleura</taxon>
        <taxon>Aplysiida</taxon>
        <taxon>Aplysioidea</taxon>
        <taxon>Aplysiidae</taxon>
        <taxon>Aplysia</taxon>
    </lineage>
</organism>